<dbReference type="PANTHER" id="PTHR15615">
    <property type="match status" value="1"/>
</dbReference>
<feature type="non-terminal residue" evidence="1">
    <location>
        <position position="1"/>
    </location>
</feature>
<dbReference type="EMBL" id="SNRW01020236">
    <property type="protein sequence ID" value="KAA6365660.1"/>
    <property type="molecule type" value="Genomic_DNA"/>
</dbReference>
<dbReference type="Gene3D" id="1.10.472.10">
    <property type="entry name" value="Cyclin-like"/>
    <property type="match status" value="1"/>
</dbReference>
<accession>A0A5J4U617</accession>
<organism evidence="1 2">
    <name type="scientific">Streblomastix strix</name>
    <dbReference type="NCBI Taxonomy" id="222440"/>
    <lineage>
        <taxon>Eukaryota</taxon>
        <taxon>Metamonada</taxon>
        <taxon>Preaxostyla</taxon>
        <taxon>Oxymonadida</taxon>
        <taxon>Streblomastigidae</taxon>
        <taxon>Streblomastix</taxon>
    </lineage>
</organism>
<proteinExistence type="predicted"/>
<dbReference type="PANTHER" id="PTHR15615:SF108">
    <property type="entry name" value="PROTEIN CNPPD1"/>
    <property type="match status" value="1"/>
</dbReference>
<evidence type="ECO:0000313" key="2">
    <source>
        <dbReference type="Proteomes" id="UP000324800"/>
    </source>
</evidence>
<dbReference type="GO" id="GO:0019901">
    <property type="term" value="F:protein kinase binding"/>
    <property type="evidence" value="ECO:0007669"/>
    <property type="project" value="InterPro"/>
</dbReference>
<dbReference type="InterPro" id="IPR013922">
    <property type="entry name" value="Cyclin_PHO80-like"/>
</dbReference>
<protein>
    <recommendedName>
        <fullName evidence="3">Cyclin N-terminal domain-containing protein</fullName>
    </recommendedName>
</protein>
<dbReference type="OrthoDB" id="337735at2759"/>
<dbReference type="Pfam" id="PF08613">
    <property type="entry name" value="Cyclin"/>
    <property type="match status" value="1"/>
</dbReference>
<dbReference type="AlphaFoldDB" id="A0A5J4U617"/>
<name>A0A5J4U617_9EUKA</name>
<evidence type="ECO:0008006" key="3">
    <source>
        <dbReference type="Google" id="ProtNLM"/>
    </source>
</evidence>
<sequence length="110" mass="12815">VNMLIEEIIIATVLLQRFILKQAEKDVHVLGAKNIGMILIISFILAMKICRDRVYLNSYFANVFGLRNADLNRSEAGFLRILDHELWIEDEQFTILHQQLSEMEQDAIIR</sequence>
<dbReference type="Proteomes" id="UP000324800">
    <property type="component" value="Unassembled WGS sequence"/>
</dbReference>
<reference evidence="1 2" key="1">
    <citation type="submission" date="2019-03" db="EMBL/GenBank/DDBJ databases">
        <title>Single cell metagenomics reveals metabolic interactions within the superorganism composed of flagellate Streblomastix strix and complex community of Bacteroidetes bacteria on its surface.</title>
        <authorList>
            <person name="Treitli S.C."/>
            <person name="Kolisko M."/>
            <person name="Husnik F."/>
            <person name="Keeling P."/>
            <person name="Hampl V."/>
        </authorList>
    </citation>
    <scope>NUCLEOTIDE SEQUENCE [LARGE SCALE GENOMIC DNA]</scope>
    <source>
        <strain evidence="1">ST1C</strain>
    </source>
</reference>
<evidence type="ECO:0000313" key="1">
    <source>
        <dbReference type="EMBL" id="KAA6365660.1"/>
    </source>
</evidence>
<gene>
    <name evidence="1" type="ORF">EZS28_038812</name>
</gene>
<comment type="caution">
    <text evidence="1">The sequence shown here is derived from an EMBL/GenBank/DDBJ whole genome shotgun (WGS) entry which is preliminary data.</text>
</comment>